<reference evidence="2" key="3">
    <citation type="submission" date="2015-06" db="UniProtKB">
        <authorList>
            <consortium name="EnsemblMetazoa"/>
        </authorList>
    </citation>
    <scope>IDENTIFICATION</scope>
</reference>
<proteinExistence type="predicted"/>
<keyword evidence="3" id="KW-1185">Reference proteome</keyword>
<dbReference type="EMBL" id="KB310391">
    <property type="protein sequence ID" value="ELT91692.1"/>
    <property type="molecule type" value="Genomic_DNA"/>
</dbReference>
<dbReference type="AlphaFoldDB" id="R7TDV3"/>
<sequence length="126" mass="13736">MASMVNEFLGSLAMTLGDADTGDICAGRIPMKKGCDAVPVERKAGCNPLAEGSMGRTRRGYIGRRIEDGAEWGRDIALERKSHMAYKDNHSYARLINGKQRAKYGSEMRHPIIAAFIAHPEQGSAV</sequence>
<accession>R7TDV3</accession>
<organism evidence="1">
    <name type="scientific">Capitella teleta</name>
    <name type="common">Polychaete worm</name>
    <dbReference type="NCBI Taxonomy" id="283909"/>
    <lineage>
        <taxon>Eukaryota</taxon>
        <taxon>Metazoa</taxon>
        <taxon>Spiralia</taxon>
        <taxon>Lophotrochozoa</taxon>
        <taxon>Annelida</taxon>
        <taxon>Polychaeta</taxon>
        <taxon>Sedentaria</taxon>
        <taxon>Scolecida</taxon>
        <taxon>Capitellidae</taxon>
        <taxon>Capitella</taxon>
    </lineage>
</organism>
<reference evidence="3" key="1">
    <citation type="submission" date="2012-12" db="EMBL/GenBank/DDBJ databases">
        <authorList>
            <person name="Hellsten U."/>
            <person name="Grimwood J."/>
            <person name="Chapman J.A."/>
            <person name="Shapiro H."/>
            <person name="Aerts A."/>
            <person name="Otillar R.P."/>
            <person name="Terry A.Y."/>
            <person name="Boore J.L."/>
            <person name="Simakov O."/>
            <person name="Marletaz F."/>
            <person name="Cho S.-J."/>
            <person name="Edsinger-Gonzales E."/>
            <person name="Havlak P."/>
            <person name="Kuo D.-H."/>
            <person name="Larsson T."/>
            <person name="Lv J."/>
            <person name="Arendt D."/>
            <person name="Savage R."/>
            <person name="Osoegawa K."/>
            <person name="de Jong P."/>
            <person name="Lindberg D.R."/>
            <person name="Seaver E.C."/>
            <person name="Weisblat D.A."/>
            <person name="Putnam N.H."/>
            <person name="Grigoriev I.V."/>
            <person name="Rokhsar D.S."/>
        </authorList>
    </citation>
    <scope>NUCLEOTIDE SEQUENCE</scope>
    <source>
        <strain evidence="3">I ESC-2004</strain>
    </source>
</reference>
<gene>
    <name evidence="1" type="ORF">CAPTEDRAFT_185893</name>
</gene>
<name>R7TDV3_CAPTE</name>
<evidence type="ECO:0000313" key="3">
    <source>
        <dbReference type="Proteomes" id="UP000014760"/>
    </source>
</evidence>
<dbReference type="EnsemblMetazoa" id="CapteT185893">
    <property type="protein sequence ID" value="CapteP185893"/>
    <property type="gene ID" value="CapteG185893"/>
</dbReference>
<dbReference type="Proteomes" id="UP000014760">
    <property type="component" value="Unassembled WGS sequence"/>
</dbReference>
<protein>
    <submittedName>
        <fullName evidence="1 2">Uncharacterized protein</fullName>
    </submittedName>
</protein>
<evidence type="ECO:0000313" key="1">
    <source>
        <dbReference type="EMBL" id="ELT91692.1"/>
    </source>
</evidence>
<reference evidence="1 3" key="2">
    <citation type="journal article" date="2013" name="Nature">
        <title>Insights into bilaterian evolution from three spiralian genomes.</title>
        <authorList>
            <person name="Simakov O."/>
            <person name="Marletaz F."/>
            <person name="Cho S.J."/>
            <person name="Edsinger-Gonzales E."/>
            <person name="Havlak P."/>
            <person name="Hellsten U."/>
            <person name="Kuo D.H."/>
            <person name="Larsson T."/>
            <person name="Lv J."/>
            <person name="Arendt D."/>
            <person name="Savage R."/>
            <person name="Osoegawa K."/>
            <person name="de Jong P."/>
            <person name="Grimwood J."/>
            <person name="Chapman J.A."/>
            <person name="Shapiro H."/>
            <person name="Aerts A."/>
            <person name="Otillar R.P."/>
            <person name="Terry A.Y."/>
            <person name="Boore J.L."/>
            <person name="Grigoriev I.V."/>
            <person name="Lindberg D.R."/>
            <person name="Seaver E.C."/>
            <person name="Weisblat D.A."/>
            <person name="Putnam N.H."/>
            <person name="Rokhsar D.S."/>
        </authorList>
    </citation>
    <scope>NUCLEOTIDE SEQUENCE</scope>
    <source>
        <strain evidence="1 3">I ESC-2004</strain>
    </source>
</reference>
<dbReference type="EMBL" id="AMQN01002916">
    <property type="status" value="NOT_ANNOTATED_CDS"/>
    <property type="molecule type" value="Genomic_DNA"/>
</dbReference>
<dbReference type="HOGENOM" id="CLU_1983674_0_0_1"/>
<evidence type="ECO:0000313" key="2">
    <source>
        <dbReference type="EnsemblMetazoa" id="CapteP185893"/>
    </source>
</evidence>